<dbReference type="AlphaFoldDB" id="A0A096FBY9"/>
<reference evidence="1 2" key="1">
    <citation type="submission" date="2013-09" db="EMBL/GenBank/DDBJ databases">
        <title>High correlation between genotypes and phenotypes of environmental bacteria Comamonas testosteroni strains.</title>
        <authorList>
            <person name="Liu L."/>
            <person name="Zhu W."/>
            <person name="Xia X."/>
            <person name="Xu B."/>
            <person name="Luo M."/>
            <person name="Wang G."/>
        </authorList>
    </citation>
    <scope>NUCLEOTIDE SEQUENCE [LARGE SCALE GENOMIC DNA]</scope>
    <source>
        <strain evidence="1 2">JL40</strain>
    </source>
</reference>
<evidence type="ECO:0000313" key="1">
    <source>
        <dbReference type="EMBL" id="KGH27886.1"/>
    </source>
</evidence>
<sequence length="58" mass="6004">MAALVAASTAAACITGLQCNIFNAQLGSDAAACRDLVDQHQRLAALAAEDSALSWRAW</sequence>
<protein>
    <submittedName>
        <fullName evidence="1">Uncharacterized protein</fullName>
    </submittedName>
</protein>
<comment type="caution">
    <text evidence="1">The sequence shown here is derived from an EMBL/GenBank/DDBJ whole genome shotgun (WGS) entry which is preliminary data.</text>
</comment>
<proteinExistence type="predicted"/>
<dbReference type="Proteomes" id="UP000029553">
    <property type="component" value="Unassembled WGS sequence"/>
</dbReference>
<organism evidence="1 2">
    <name type="scientific">Comamonas testosteroni</name>
    <name type="common">Pseudomonas testosteroni</name>
    <dbReference type="NCBI Taxonomy" id="285"/>
    <lineage>
        <taxon>Bacteria</taxon>
        <taxon>Pseudomonadati</taxon>
        <taxon>Pseudomonadota</taxon>
        <taxon>Betaproteobacteria</taxon>
        <taxon>Burkholderiales</taxon>
        <taxon>Comamonadaceae</taxon>
        <taxon>Comamonas</taxon>
    </lineage>
</organism>
<evidence type="ECO:0000313" key="2">
    <source>
        <dbReference type="Proteomes" id="UP000029553"/>
    </source>
</evidence>
<name>A0A096FBY9_COMTE</name>
<accession>A0A096FBY9</accession>
<dbReference type="EMBL" id="AWOR01000057">
    <property type="protein sequence ID" value="KGH27886.1"/>
    <property type="molecule type" value="Genomic_DNA"/>
</dbReference>
<gene>
    <name evidence="1" type="ORF">P353_17680</name>
</gene>